<keyword evidence="7 15" id="KW-0067">ATP-binding</keyword>
<dbReference type="InterPro" id="IPR027417">
    <property type="entry name" value="P-loop_NTPase"/>
</dbReference>
<reference evidence="15 16" key="1">
    <citation type="submission" date="2011-07" db="EMBL/GenBank/DDBJ databases">
        <authorList>
            <person name="Harkins D.M."/>
            <person name="Madupu R."/>
            <person name="Durkin A.S."/>
            <person name="Torralba M."/>
            <person name="Methe B."/>
            <person name="Sutton G.G."/>
            <person name="Nelson K.E."/>
        </authorList>
    </citation>
    <scope>NUCLEOTIDE SEQUENCE [LARGE SCALE GENOMIC DNA]</scope>
    <source>
        <strain evidence="15 16">HK 85</strain>
    </source>
</reference>
<feature type="transmembrane region" description="Helical" evidence="13">
    <location>
        <begin position="270"/>
        <end position="290"/>
    </location>
</feature>
<evidence type="ECO:0000256" key="11">
    <source>
        <dbReference type="ARBA" id="ARBA00038388"/>
    </source>
</evidence>
<evidence type="ECO:0000256" key="12">
    <source>
        <dbReference type="ARBA" id="ARBA00041199"/>
    </source>
</evidence>
<evidence type="ECO:0000256" key="2">
    <source>
        <dbReference type="ARBA" id="ARBA00022448"/>
    </source>
</evidence>
<evidence type="ECO:0000256" key="10">
    <source>
        <dbReference type="ARBA" id="ARBA00023136"/>
    </source>
</evidence>
<keyword evidence="4" id="KW-0997">Cell inner membrane</keyword>
<dbReference type="InterPro" id="IPR025857">
    <property type="entry name" value="MacB_PCD"/>
</dbReference>
<proteinExistence type="inferred from homology"/>
<dbReference type="AlphaFoldDB" id="F9Q5J6"/>
<dbReference type="InterPro" id="IPR017871">
    <property type="entry name" value="ABC_transporter-like_CS"/>
</dbReference>
<keyword evidence="8" id="KW-1278">Translocase</keyword>
<dbReference type="Pfam" id="PF12704">
    <property type="entry name" value="MacB_PCD"/>
    <property type="match status" value="1"/>
</dbReference>
<dbReference type="PANTHER" id="PTHR30572">
    <property type="entry name" value="MEMBRANE COMPONENT OF TRANSPORTER-RELATED"/>
    <property type="match status" value="1"/>
</dbReference>
<organism evidence="15 16">
    <name type="scientific">Haemophilus pittmaniae HK 85</name>
    <dbReference type="NCBI Taxonomy" id="1035188"/>
    <lineage>
        <taxon>Bacteria</taxon>
        <taxon>Pseudomonadati</taxon>
        <taxon>Pseudomonadota</taxon>
        <taxon>Gammaproteobacteria</taxon>
        <taxon>Pasteurellales</taxon>
        <taxon>Pasteurellaceae</taxon>
        <taxon>Haemophilus</taxon>
    </lineage>
</organism>
<evidence type="ECO:0000259" key="14">
    <source>
        <dbReference type="PROSITE" id="PS50893"/>
    </source>
</evidence>
<evidence type="ECO:0000256" key="4">
    <source>
        <dbReference type="ARBA" id="ARBA00022519"/>
    </source>
</evidence>
<dbReference type="GO" id="GO:0016887">
    <property type="term" value="F:ATP hydrolysis activity"/>
    <property type="evidence" value="ECO:0007669"/>
    <property type="project" value="InterPro"/>
</dbReference>
<keyword evidence="2" id="KW-0813">Transport</keyword>
<dbReference type="InterPro" id="IPR003593">
    <property type="entry name" value="AAA+_ATPase"/>
</dbReference>
<dbReference type="RefSeq" id="WP_007241363.1">
    <property type="nucleotide sequence ID" value="NZ_AFUV01000001.1"/>
</dbReference>
<keyword evidence="10 13" id="KW-0472">Membrane</keyword>
<dbReference type="STRING" id="1035188.HMPREF9952_1127"/>
<dbReference type="SUPFAM" id="SSF52540">
    <property type="entry name" value="P-loop containing nucleoside triphosphate hydrolases"/>
    <property type="match status" value="1"/>
</dbReference>
<dbReference type="EMBL" id="AFUV01000001">
    <property type="protein sequence ID" value="EGV07752.1"/>
    <property type="molecule type" value="Genomic_DNA"/>
</dbReference>
<keyword evidence="5 13" id="KW-0812">Transmembrane</keyword>
<dbReference type="PROSITE" id="PS50893">
    <property type="entry name" value="ABC_TRANSPORTER_2"/>
    <property type="match status" value="1"/>
</dbReference>
<sequence>MQIIEIKNLNRYFGEGENRAHILKDISLSIEKGDFVAIIGQSGSGKSTLMNIIGCLDTASSGSYKINGKETIELSKDQLSDLRSQKFGFIFQRYNLLSSLTAQENVALPAIYAGFSQQVRLERAKQLLEKLGLGDKCQNKPSQLSGGQQQRVSIARALMNGGEIILADEPTGALDSQSGKNVMEILRQLHSEGHTIIMVTHDREIAAQANRVIEISDGKIINDSQKKAVSSITNTAINERKRHFGFSKDQLAESFKMSISAIIAHKMRSLLTMLGIIIGITSVVSVVALGNGSQQKILENIKGIGTNTMTIFNGTGFGDRRAEQMQNLTVSDANVLSQQHYVQSVTPNSYASGTLVYGNKEFSSTTLKGVGEESFDVEGLKLKQGRLLSHQDVLDSNQVALIDESAKKSIFPNEDPIGKVVMLNKRPLIIIGVVSDKQMGGASSSLNMYAPYTTVMNRISGSKKIGSITVKIDDSVDTTAAEKGITELLKMRHGKKDFFIMNSDTIKQTIESTTGTMKLLISSIAFISLIVGGIGVMNIMLVSVTERTKEIGVRMAIGARQGNILQQFLIEAILICLIGGITGVMISGLIGLIFNLFVKDFTMAFSAFSIVAAVLFSTLIGVIFGYMPAKRAAQLDPINALARE</sequence>
<dbReference type="PANTHER" id="PTHR30572:SF14">
    <property type="entry name" value="MACROLIDE EXPORT ATP-BINDING_PERMEASE PROTEIN MACB"/>
    <property type="match status" value="1"/>
</dbReference>
<dbReference type="Pfam" id="PF00005">
    <property type="entry name" value="ABC_tran"/>
    <property type="match status" value="1"/>
</dbReference>
<comment type="similarity">
    <text evidence="11">Belongs to the ABC transporter superfamily. Macrolide exporter (TC 3.A.1.122) family.</text>
</comment>
<evidence type="ECO:0000256" key="13">
    <source>
        <dbReference type="SAM" id="Phobius"/>
    </source>
</evidence>
<comment type="subcellular location">
    <subcellularLocation>
        <location evidence="1">Cell inner membrane</location>
        <topology evidence="1">Multi-pass membrane protein</topology>
    </subcellularLocation>
</comment>
<feature type="transmembrane region" description="Helical" evidence="13">
    <location>
        <begin position="564"/>
        <end position="597"/>
    </location>
</feature>
<keyword evidence="15" id="KW-0378">Hydrolase</keyword>
<dbReference type="SMART" id="SM00382">
    <property type="entry name" value="AAA"/>
    <property type="match status" value="1"/>
</dbReference>
<evidence type="ECO:0000313" key="15">
    <source>
        <dbReference type="EMBL" id="EGV07752.1"/>
    </source>
</evidence>
<dbReference type="InterPro" id="IPR017911">
    <property type="entry name" value="MacB-like_ATP-bd"/>
</dbReference>
<evidence type="ECO:0000256" key="9">
    <source>
        <dbReference type="ARBA" id="ARBA00022989"/>
    </source>
</evidence>
<name>F9Q5J6_9PAST</name>
<evidence type="ECO:0000256" key="8">
    <source>
        <dbReference type="ARBA" id="ARBA00022967"/>
    </source>
</evidence>
<dbReference type="GO" id="GO:0005524">
    <property type="term" value="F:ATP binding"/>
    <property type="evidence" value="ECO:0007669"/>
    <property type="project" value="UniProtKB-KW"/>
</dbReference>
<dbReference type="PROSITE" id="PS00211">
    <property type="entry name" value="ABC_TRANSPORTER_1"/>
    <property type="match status" value="1"/>
</dbReference>
<protein>
    <recommendedName>
        <fullName evidence="12">Pyoverdine export ATP-binding/permease protein PvdT</fullName>
    </recommendedName>
</protein>
<feature type="transmembrane region" description="Helical" evidence="13">
    <location>
        <begin position="603"/>
        <end position="626"/>
    </location>
</feature>
<feature type="domain" description="ABC transporter" evidence="14">
    <location>
        <begin position="4"/>
        <end position="242"/>
    </location>
</feature>
<dbReference type="GO" id="GO:0022857">
    <property type="term" value="F:transmembrane transporter activity"/>
    <property type="evidence" value="ECO:0007669"/>
    <property type="project" value="TreeGrafter"/>
</dbReference>
<dbReference type="FunFam" id="3.40.50.300:FF:000032">
    <property type="entry name" value="Export ABC transporter ATP-binding protein"/>
    <property type="match status" value="1"/>
</dbReference>
<dbReference type="GO" id="GO:1902495">
    <property type="term" value="C:transmembrane transporter complex"/>
    <property type="evidence" value="ECO:0007669"/>
    <property type="project" value="UniProtKB-ARBA"/>
</dbReference>
<evidence type="ECO:0000256" key="3">
    <source>
        <dbReference type="ARBA" id="ARBA00022475"/>
    </source>
</evidence>
<accession>F9Q5J6</accession>
<gene>
    <name evidence="15" type="primary">macB</name>
    <name evidence="15" type="ORF">HMPREF9952_1127</name>
</gene>
<evidence type="ECO:0000256" key="6">
    <source>
        <dbReference type="ARBA" id="ARBA00022741"/>
    </source>
</evidence>
<dbReference type="InterPro" id="IPR003838">
    <property type="entry name" value="ABC3_permease_C"/>
</dbReference>
<evidence type="ECO:0000256" key="1">
    <source>
        <dbReference type="ARBA" id="ARBA00004429"/>
    </source>
</evidence>
<evidence type="ECO:0000313" key="16">
    <source>
        <dbReference type="Proteomes" id="UP000006235"/>
    </source>
</evidence>
<feature type="transmembrane region" description="Helical" evidence="13">
    <location>
        <begin position="519"/>
        <end position="544"/>
    </location>
</feature>
<dbReference type="GO" id="GO:0005886">
    <property type="term" value="C:plasma membrane"/>
    <property type="evidence" value="ECO:0007669"/>
    <property type="project" value="UniProtKB-SubCell"/>
</dbReference>
<keyword evidence="3" id="KW-1003">Cell membrane</keyword>
<evidence type="ECO:0000256" key="5">
    <source>
        <dbReference type="ARBA" id="ARBA00022692"/>
    </source>
</evidence>
<evidence type="ECO:0000256" key="7">
    <source>
        <dbReference type="ARBA" id="ARBA00022840"/>
    </source>
</evidence>
<keyword evidence="9 13" id="KW-1133">Transmembrane helix</keyword>
<dbReference type="Pfam" id="PF02687">
    <property type="entry name" value="FtsX"/>
    <property type="match status" value="1"/>
</dbReference>
<keyword evidence="6" id="KW-0547">Nucleotide-binding</keyword>
<dbReference type="InterPro" id="IPR050250">
    <property type="entry name" value="Macrolide_Exporter_MacB"/>
</dbReference>
<dbReference type="Proteomes" id="UP000006235">
    <property type="component" value="Unassembled WGS sequence"/>
</dbReference>
<dbReference type="InterPro" id="IPR003439">
    <property type="entry name" value="ABC_transporter-like_ATP-bd"/>
</dbReference>
<dbReference type="Gene3D" id="3.40.50.300">
    <property type="entry name" value="P-loop containing nucleotide triphosphate hydrolases"/>
    <property type="match status" value="1"/>
</dbReference>
<dbReference type="CDD" id="cd03255">
    <property type="entry name" value="ABC_MJ0796_LolCDE_FtsE"/>
    <property type="match status" value="1"/>
</dbReference>
<comment type="caution">
    <text evidence="15">The sequence shown here is derived from an EMBL/GenBank/DDBJ whole genome shotgun (WGS) entry which is preliminary data.</text>
</comment>